<gene>
    <name evidence="14" type="ORF">UFOPK3770_00768</name>
</gene>
<dbReference type="SUPFAM" id="SSF52922">
    <property type="entry name" value="TK C-terminal domain-like"/>
    <property type="match status" value="1"/>
</dbReference>
<dbReference type="InterPro" id="IPR005477">
    <property type="entry name" value="Dxylulose-5-P_synthase"/>
</dbReference>
<evidence type="ECO:0000256" key="1">
    <source>
        <dbReference type="ARBA" id="ARBA00001946"/>
    </source>
</evidence>
<dbReference type="EC" id="2.2.1.7" evidence="6"/>
<organism evidence="14">
    <name type="scientific">freshwater metagenome</name>
    <dbReference type="NCBI Taxonomy" id="449393"/>
    <lineage>
        <taxon>unclassified sequences</taxon>
        <taxon>metagenomes</taxon>
        <taxon>ecological metagenomes</taxon>
    </lineage>
</organism>
<evidence type="ECO:0000256" key="11">
    <source>
        <dbReference type="ARBA" id="ARBA00023052"/>
    </source>
</evidence>
<dbReference type="InterPro" id="IPR033248">
    <property type="entry name" value="Transketolase_C"/>
</dbReference>
<name>A0A6J5ZDI8_9ZZZZ</name>
<dbReference type="GO" id="GO:0009228">
    <property type="term" value="P:thiamine biosynthetic process"/>
    <property type="evidence" value="ECO:0007669"/>
    <property type="project" value="UniProtKB-KW"/>
</dbReference>
<keyword evidence="9" id="KW-0460">Magnesium</keyword>
<comment type="subunit">
    <text evidence="5">Homodimer.</text>
</comment>
<evidence type="ECO:0000256" key="12">
    <source>
        <dbReference type="ARBA" id="ARBA00023229"/>
    </source>
</evidence>
<keyword evidence="10" id="KW-0784">Thiamine biosynthesis</keyword>
<dbReference type="Pfam" id="PF13292">
    <property type="entry name" value="DXP_synthase_N"/>
    <property type="match status" value="1"/>
</dbReference>
<dbReference type="InterPro" id="IPR020826">
    <property type="entry name" value="Transketolase_BS"/>
</dbReference>
<comment type="pathway">
    <text evidence="3">Metabolic intermediate biosynthesis; 1-deoxy-D-xylulose 5-phosphate biosynthesis; 1-deoxy-D-xylulose 5-phosphate from D-glyceraldehyde 3-phosphate and pyruvate: step 1/1.</text>
</comment>
<dbReference type="Gene3D" id="3.40.50.970">
    <property type="match status" value="2"/>
</dbReference>
<dbReference type="SMART" id="SM00861">
    <property type="entry name" value="Transket_pyr"/>
    <property type="match status" value="1"/>
</dbReference>
<dbReference type="UniPathway" id="UPA00064">
    <property type="reaction ID" value="UER00091"/>
</dbReference>
<evidence type="ECO:0000256" key="3">
    <source>
        <dbReference type="ARBA" id="ARBA00004980"/>
    </source>
</evidence>
<dbReference type="FunFam" id="3.40.50.970:FF:000005">
    <property type="entry name" value="1-deoxy-D-xylulose-5-phosphate synthase"/>
    <property type="match status" value="1"/>
</dbReference>
<dbReference type="GO" id="GO:0008661">
    <property type="term" value="F:1-deoxy-D-xylulose-5-phosphate synthase activity"/>
    <property type="evidence" value="ECO:0007669"/>
    <property type="project" value="UniProtKB-EC"/>
</dbReference>
<dbReference type="GO" id="GO:0005829">
    <property type="term" value="C:cytosol"/>
    <property type="evidence" value="ECO:0007669"/>
    <property type="project" value="TreeGrafter"/>
</dbReference>
<evidence type="ECO:0000256" key="9">
    <source>
        <dbReference type="ARBA" id="ARBA00022842"/>
    </source>
</evidence>
<dbReference type="Gene3D" id="3.40.50.920">
    <property type="match status" value="1"/>
</dbReference>
<dbReference type="Pfam" id="PF02780">
    <property type="entry name" value="Transketolase_C"/>
    <property type="match status" value="1"/>
</dbReference>
<keyword evidence="8" id="KW-0479">Metal-binding</keyword>
<evidence type="ECO:0000256" key="7">
    <source>
        <dbReference type="ARBA" id="ARBA00022679"/>
    </source>
</evidence>
<evidence type="ECO:0000256" key="4">
    <source>
        <dbReference type="ARBA" id="ARBA00011081"/>
    </source>
</evidence>
<dbReference type="Pfam" id="PF02779">
    <property type="entry name" value="Transket_pyr"/>
    <property type="match status" value="1"/>
</dbReference>
<dbReference type="GO" id="GO:0046872">
    <property type="term" value="F:metal ion binding"/>
    <property type="evidence" value="ECO:0007669"/>
    <property type="project" value="UniProtKB-KW"/>
</dbReference>
<dbReference type="GO" id="GO:0019288">
    <property type="term" value="P:isopentenyl diphosphate biosynthetic process, methylerythritol 4-phosphate pathway"/>
    <property type="evidence" value="ECO:0007669"/>
    <property type="project" value="TreeGrafter"/>
</dbReference>
<keyword evidence="7" id="KW-0808">Transferase</keyword>
<reference evidence="14" key="1">
    <citation type="submission" date="2020-05" db="EMBL/GenBank/DDBJ databases">
        <authorList>
            <person name="Chiriac C."/>
            <person name="Salcher M."/>
            <person name="Ghai R."/>
            <person name="Kavagutti S V."/>
        </authorList>
    </citation>
    <scope>NUCLEOTIDE SEQUENCE</scope>
</reference>
<comment type="similarity">
    <text evidence="4">Belongs to the transketolase family. DXPS subfamily.</text>
</comment>
<comment type="cofactor">
    <cofactor evidence="2">
        <name>thiamine diphosphate</name>
        <dbReference type="ChEBI" id="CHEBI:58937"/>
    </cofactor>
</comment>
<evidence type="ECO:0000256" key="10">
    <source>
        <dbReference type="ARBA" id="ARBA00022977"/>
    </source>
</evidence>
<dbReference type="EMBL" id="CAESAJ010000074">
    <property type="protein sequence ID" value="CAB4338649.1"/>
    <property type="molecule type" value="Genomic_DNA"/>
</dbReference>
<dbReference type="CDD" id="cd07033">
    <property type="entry name" value="TPP_PYR_DXS_TK_like"/>
    <property type="match status" value="1"/>
</dbReference>
<sequence>MTWEAMNNIADGSGRSVVIVVNDNERSYSPTIGGMAHHLATLRTTRGYEKFLTWGKSVLGRTPVVGGPMYEALHGMKKGLKDFVAPQGMFEDLGLKYIGPVDGHNIPDLEFALQRARDFGGPVIVHAITQKGRGYSPAEADEAEKFHAVGIVDPETGIPLKIAGPTWTSVFSSELVAIGDRRPDIVAITAAMLGPTGLEPFAKAYPARTFDVGIAEQHAVTSAVGMAHAGLHPIIAVYATFLNRAIDQVIMDCAMHQAGVTFVLDRAGITGDDGASHNGMWDMSLLRVVPGLELAAPRDEDQLRKALNRAVDITDRPTVIRFPKGALPDAIPAVRHIAAGDVLVDDDQPDIVIIAIGSMAGTGVEVAKVLGSGNHRVQVIDPLWVLPVSDELLKQISKAPLVVTLEDGLRAGGIGEGITAGLKYIESSAHVLNIGVPKKFLQHASRKSLLHQLGLDAQGIVASIEKRLRLITEQ</sequence>
<dbReference type="InterPro" id="IPR029061">
    <property type="entry name" value="THDP-binding"/>
</dbReference>
<evidence type="ECO:0000313" key="14">
    <source>
        <dbReference type="EMBL" id="CAB4338649.1"/>
    </source>
</evidence>
<dbReference type="PANTHER" id="PTHR43322:SF5">
    <property type="entry name" value="1-DEOXY-D-XYLULOSE-5-PHOSPHATE SYNTHASE, CHLOROPLASTIC"/>
    <property type="match status" value="1"/>
</dbReference>
<evidence type="ECO:0000256" key="6">
    <source>
        <dbReference type="ARBA" id="ARBA00013150"/>
    </source>
</evidence>
<dbReference type="PANTHER" id="PTHR43322">
    <property type="entry name" value="1-D-DEOXYXYLULOSE 5-PHOSPHATE SYNTHASE-RELATED"/>
    <property type="match status" value="1"/>
</dbReference>
<dbReference type="GO" id="GO:0016114">
    <property type="term" value="P:terpenoid biosynthetic process"/>
    <property type="evidence" value="ECO:0007669"/>
    <property type="project" value="InterPro"/>
</dbReference>
<comment type="cofactor">
    <cofactor evidence="1">
        <name>Mg(2+)</name>
        <dbReference type="ChEBI" id="CHEBI:18420"/>
    </cofactor>
</comment>
<feature type="domain" description="Transketolase-like pyrimidine-binding" evidence="13">
    <location>
        <begin position="165"/>
        <end position="329"/>
    </location>
</feature>
<protein>
    <recommendedName>
        <fullName evidence="6">1-deoxy-D-xylulose-5-phosphate synthase</fullName>
        <ecNumber evidence="6">2.2.1.7</ecNumber>
    </recommendedName>
</protein>
<dbReference type="PROSITE" id="PS00802">
    <property type="entry name" value="TRANSKETOLASE_2"/>
    <property type="match status" value="1"/>
</dbReference>
<evidence type="ECO:0000256" key="2">
    <source>
        <dbReference type="ARBA" id="ARBA00001964"/>
    </source>
</evidence>
<keyword evidence="11" id="KW-0786">Thiamine pyrophosphate</keyword>
<evidence type="ECO:0000256" key="8">
    <source>
        <dbReference type="ARBA" id="ARBA00022723"/>
    </source>
</evidence>
<keyword evidence="12" id="KW-0414">Isoprene biosynthesis</keyword>
<dbReference type="SUPFAM" id="SSF52518">
    <property type="entry name" value="Thiamin diphosphate-binding fold (THDP-binding)"/>
    <property type="match status" value="2"/>
</dbReference>
<dbReference type="InterPro" id="IPR005475">
    <property type="entry name" value="Transketolase-like_Pyr-bd"/>
</dbReference>
<dbReference type="AlphaFoldDB" id="A0A6J5ZDI8"/>
<accession>A0A6J5ZDI8</accession>
<proteinExistence type="inferred from homology"/>
<evidence type="ECO:0000256" key="5">
    <source>
        <dbReference type="ARBA" id="ARBA00011738"/>
    </source>
</evidence>
<evidence type="ECO:0000259" key="13">
    <source>
        <dbReference type="SMART" id="SM00861"/>
    </source>
</evidence>
<dbReference type="InterPro" id="IPR009014">
    <property type="entry name" value="Transketo_C/PFOR_II"/>
</dbReference>